<proteinExistence type="predicted"/>
<keyword evidence="2" id="KW-1185">Reference proteome</keyword>
<dbReference type="EMBL" id="BLYJ01000028">
    <property type="protein sequence ID" value="GFO88873.1"/>
    <property type="molecule type" value="Genomic_DNA"/>
</dbReference>
<dbReference type="Proteomes" id="UP000620147">
    <property type="component" value="Unassembled WGS sequence"/>
</dbReference>
<reference evidence="1 2" key="1">
    <citation type="submission" date="2020-06" db="EMBL/GenBank/DDBJ databases">
        <title>Characterization of fructooligosaccharide metabolism and fructooligosaccharide-degrading enzymes in human commensal butyrate producers.</title>
        <authorList>
            <person name="Tanno H."/>
            <person name="Fujii T."/>
            <person name="Hirano K."/>
            <person name="Maeno S."/>
            <person name="Tonozuka T."/>
            <person name="Sakamoto M."/>
            <person name="Ohkuma M."/>
            <person name="Tochio T."/>
            <person name="Endo A."/>
        </authorList>
    </citation>
    <scope>NUCLEOTIDE SEQUENCE [LARGE SCALE GENOMIC DNA]</scope>
    <source>
        <strain evidence="1 2">JCM 31056</strain>
    </source>
</reference>
<evidence type="ECO:0000313" key="1">
    <source>
        <dbReference type="EMBL" id="GFO88873.1"/>
    </source>
</evidence>
<accession>A0ABQ1E1L9</accession>
<protein>
    <submittedName>
        <fullName evidence="1">Uncharacterized protein</fullName>
    </submittedName>
</protein>
<evidence type="ECO:0000313" key="2">
    <source>
        <dbReference type="Proteomes" id="UP000620147"/>
    </source>
</evidence>
<sequence length="134" mass="16309">MNYTDISKIDWDRYYGDFDFFTSFFSNDNDRRYIYTQIYYPIVQVNNAIRNHIWHFRWFRDGSGKNDVAIKKFICEIEPHLIEIKHTEADITIMDIRNKLVEDISFELNNNYYKLMYGKRIFKRSCASDNSQKS</sequence>
<comment type="caution">
    <text evidence="1">The sequence shown here is derived from an EMBL/GenBank/DDBJ whole genome shotgun (WGS) entry which is preliminary data.</text>
</comment>
<name>A0ABQ1E1L9_9FIRM</name>
<gene>
    <name evidence="1" type="ORF">BUFA31_20370</name>
</gene>
<organism evidence="1 2">
    <name type="scientific">Butyricicoccus faecihominis</name>
    <dbReference type="NCBI Taxonomy" id="1712515"/>
    <lineage>
        <taxon>Bacteria</taxon>
        <taxon>Bacillati</taxon>
        <taxon>Bacillota</taxon>
        <taxon>Clostridia</taxon>
        <taxon>Eubacteriales</taxon>
        <taxon>Butyricicoccaceae</taxon>
        <taxon>Butyricicoccus</taxon>
    </lineage>
</organism>